<dbReference type="RefSeq" id="WP_149619820.1">
    <property type="nucleotide sequence ID" value="NZ_VOBL01000011.1"/>
</dbReference>
<dbReference type="InterPro" id="IPR000209">
    <property type="entry name" value="Peptidase_S8/S53_dom"/>
</dbReference>
<gene>
    <name evidence="2" type="ORF">FQ154_11595</name>
</gene>
<accession>A0A5B0EEG4</accession>
<evidence type="ECO:0000259" key="1">
    <source>
        <dbReference type="Pfam" id="PF00082"/>
    </source>
</evidence>
<sequence length="735" mass="80284">MTTSSAKPPVERPILLGAVSSSRSFRVYGGGKAKVAFNNSSSRIDRLDTKLEETFRDFKRDVELATSIQAADPQLVLVFEALDENIDLSRIATRLGFEILSESEGSMDPTEEFTLISKAPKDPQISTCLHAICLNEKTLAELLKLWRTWKRQRPLPFGYAKLAELFSHLKDIRPWGPEDRMKTIDWQEYFAGRLPDQTHTLEIELWYRESQILRRKAQSEVEQLIGEAGGELLSSATIPAVGYHGVKCRVPETLVKQLALEEFSQVQVVKSANVMYLRLSGQSIPLSSPGTESADSSDLLPTGNPVVCLLDGVPVSNHKLLSGRLVIHDPDDLSADSRSTVEDRKHGTWMASAVIWGDRSLQNEALDRPILIRPILTPSPETQDRTEEIGANELTPDLMERVFRELFDGVDGQDPIAPDVAIVNLSVGDPTTPFDSHLSSWARSLDWLSFKYGVLVVISAGNYASLKVAPHDSDSIQQLVGEERRAAIQSSIHMDQANRRLLSPAEAINALTVGALHEDASGSKPIGYRFDPSDGLANVSPITALGGGHRRSVKPEVAAPGGKIHYSAPVVTTDTLRAANATSTGPGIKVASSIAGTESYTVGTSPAAALVTRSAAQLYDMVDAITGNRVLSRHERAVAIKALLAHGARHPDTIVSDSLDLQKALGFGRIERDYSLGCSSNEAVMLYFGELGAAEEQDLLLPLPDGLNVRETKRITATLAWLSPVNWKNRQYRQA</sequence>
<dbReference type="SUPFAM" id="SSF52743">
    <property type="entry name" value="Subtilisin-like"/>
    <property type="match status" value="1"/>
</dbReference>
<evidence type="ECO:0000313" key="2">
    <source>
        <dbReference type="EMBL" id="KAA0976231.1"/>
    </source>
</evidence>
<dbReference type="InterPro" id="IPR034074">
    <property type="entry name" value="Y4bN_pept_dom"/>
</dbReference>
<organism evidence="2 3">
    <name type="scientific">Paeniglutamicibacter gangotriensis</name>
    <dbReference type="NCBI Taxonomy" id="254787"/>
    <lineage>
        <taxon>Bacteria</taxon>
        <taxon>Bacillati</taxon>
        <taxon>Actinomycetota</taxon>
        <taxon>Actinomycetes</taxon>
        <taxon>Micrococcales</taxon>
        <taxon>Micrococcaceae</taxon>
        <taxon>Paeniglutamicibacter</taxon>
    </lineage>
</organism>
<dbReference type="Proteomes" id="UP000323856">
    <property type="component" value="Unassembled WGS sequence"/>
</dbReference>
<dbReference type="CDD" id="cd04847">
    <property type="entry name" value="Peptidases_S8_Subtilisin_like_2"/>
    <property type="match status" value="1"/>
</dbReference>
<evidence type="ECO:0000313" key="3">
    <source>
        <dbReference type="Proteomes" id="UP000323856"/>
    </source>
</evidence>
<name>A0A5B0EEG4_9MICC</name>
<dbReference type="GO" id="GO:0006508">
    <property type="term" value="P:proteolysis"/>
    <property type="evidence" value="ECO:0007669"/>
    <property type="project" value="InterPro"/>
</dbReference>
<reference evidence="2 3" key="1">
    <citation type="submission" date="2019-07" db="EMBL/GenBank/DDBJ databases">
        <title>Analysis of the biochemical properties, biological activity and biotechnological potential of siderophores and biosurfactants produced by Antarctic psychrotolerant bacteria.</title>
        <authorList>
            <person name="Styczynski M."/>
            <person name="Krucon T."/>
            <person name="Decewicz P."/>
            <person name="Dziewit L."/>
        </authorList>
    </citation>
    <scope>NUCLEOTIDE SEQUENCE [LARGE SCALE GENOMIC DNA]</scope>
    <source>
        <strain evidence="2 3">ANT_H27</strain>
    </source>
</reference>
<dbReference type="EMBL" id="VOBL01000011">
    <property type="protein sequence ID" value="KAA0976231.1"/>
    <property type="molecule type" value="Genomic_DNA"/>
</dbReference>
<dbReference type="OrthoDB" id="9768989at2"/>
<dbReference type="GO" id="GO:0004252">
    <property type="term" value="F:serine-type endopeptidase activity"/>
    <property type="evidence" value="ECO:0007669"/>
    <property type="project" value="InterPro"/>
</dbReference>
<dbReference type="InterPro" id="IPR036852">
    <property type="entry name" value="Peptidase_S8/S53_dom_sf"/>
</dbReference>
<proteinExistence type="predicted"/>
<protein>
    <submittedName>
        <fullName evidence="2">S8 family peptidase</fullName>
    </submittedName>
</protein>
<dbReference type="AlphaFoldDB" id="A0A5B0EEG4"/>
<feature type="domain" description="Peptidase S8/S53" evidence="1">
    <location>
        <begin position="304"/>
        <end position="648"/>
    </location>
</feature>
<comment type="caution">
    <text evidence="2">The sequence shown here is derived from an EMBL/GenBank/DDBJ whole genome shotgun (WGS) entry which is preliminary data.</text>
</comment>
<dbReference type="Pfam" id="PF00082">
    <property type="entry name" value="Peptidase_S8"/>
    <property type="match status" value="1"/>
</dbReference>
<dbReference type="Gene3D" id="3.40.50.200">
    <property type="entry name" value="Peptidase S8/S53 domain"/>
    <property type="match status" value="1"/>
</dbReference>